<name>A0A146JY28_9EUKA</name>
<protein>
    <submittedName>
        <fullName evidence="2">Uncharacterized protein</fullName>
    </submittedName>
</protein>
<sequence>FQFRTIKLKGSFIFCWNNQLFQFSSNGVSKLIENVYVGSFLVFDEKLIIRHMNMLQIYNFTTQKLDLLAQVDVLQSFHYFHQNNTFYLWSFDQQKLYQIVTGQQTYYEQVIWTNLSKVNCHFHSCFNSILVLVNMMKKPRFIVVNLLVKQVINKLNDQSMIQFISDKECEHVTLNHGVQSEKFQSALKFDAKQTENQKTKIKKHVPFQVIKWVMDDEFERFKISQKSIFNTMMLKQIQGIVNEKNAKLDPRLKLEQWNIKIEQMFEKVQEQELKEKNSQLISQQLTADKQQHQPTLESDSVVQKRKELSPQIWLIQQIPKMEQRISYFKQHMKISEVIPYLTANELLSLIGVCDQQERIAVQDQLLFLVQRQYSQCIVSVLLKEKLSTTQMSILSRAMTKNNPIFLQIENKIKRCETNIQFINNQLEQEEKKHEILKNSFTFLK</sequence>
<proteinExistence type="predicted"/>
<dbReference type="AlphaFoldDB" id="A0A146JY28"/>
<evidence type="ECO:0000256" key="1">
    <source>
        <dbReference type="SAM" id="Coils"/>
    </source>
</evidence>
<evidence type="ECO:0000313" key="2">
    <source>
        <dbReference type="EMBL" id="JAP89592.1"/>
    </source>
</evidence>
<feature type="coiled-coil region" evidence="1">
    <location>
        <begin position="405"/>
        <end position="439"/>
    </location>
</feature>
<dbReference type="EMBL" id="GDID01007014">
    <property type="protein sequence ID" value="JAP89592.1"/>
    <property type="molecule type" value="Transcribed_RNA"/>
</dbReference>
<reference evidence="2" key="1">
    <citation type="submission" date="2015-07" db="EMBL/GenBank/DDBJ databases">
        <title>Adaptation to a free-living lifestyle via gene acquisitions in the diplomonad Trepomonas sp. PC1.</title>
        <authorList>
            <person name="Xu F."/>
            <person name="Jerlstrom-Hultqvist J."/>
            <person name="Kolisko M."/>
            <person name="Simpson A.G.B."/>
            <person name="Roger A.J."/>
            <person name="Svard S.G."/>
            <person name="Andersson J.O."/>
        </authorList>
    </citation>
    <scope>NUCLEOTIDE SEQUENCE</scope>
    <source>
        <strain evidence="2">PC1</strain>
    </source>
</reference>
<accession>A0A146JY28</accession>
<keyword evidence="1" id="KW-0175">Coiled coil</keyword>
<feature type="non-terminal residue" evidence="2">
    <location>
        <position position="1"/>
    </location>
</feature>
<gene>
    <name evidence="2" type="ORF">TPC1_30913</name>
</gene>
<organism evidence="2">
    <name type="scientific">Trepomonas sp. PC1</name>
    <dbReference type="NCBI Taxonomy" id="1076344"/>
    <lineage>
        <taxon>Eukaryota</taxon>
        <taxon>Metamonada</taxon>
        <taxon>Diplomonadida</taxon>
        <taxon>Hexamitidae</taxon>
        <taxon>Hexamitinae</taxon>
        <taxon>Trepomonas</taxon>
    </lineage>
</organism>